<dbReference type="GO" id="GO:0005737">
    <property type="term" value="C:cytoplasm"/>
    <property type="evidence" value="ECO:0007669"/>
    <property type="project" value="TreeGrafter"/>
</dbReference>
<dbReference type="InterPro" id="IPR050983">
    <property type="entry name" value="GST_Omega/HSP26"/>
</dbReference>
<evidence type="ECO:0000313" key="2">
    <source>
        <dbReference type="EMBL" id="TPG30608.1"/>
    </source>
</evidence>
<dbReference type="PANTHER" id="PTHR43968:SF6">
    <property type="entry name" value="GLUTATHIONE S-TRANSFERASE OMEGA"/>
    <property type="match status" value="1"/>
</dbReference>
<dbReference type="AlphaFoldDB" id="A0A502DYL8"/>
<evidence type="ECO:0000259" key="1">
    <source>
        <dbReference type="PROSITE" id="PS50404"/>
    </source>
</evidence>
<dbReference type="CDD" id="cd03196">
    <property type="entry name" value="GST_C_5"/>
    <property type="match status" value="1"/>
</dbReference>
<dbReference type="PROSITE" id="PS50404">
    <property type="entry name" value="GST_NTER"/>
    <property type="match status" value="1"/>
</dbReference>
<dbReference type="PANTHER" id="PTHR43968">
    <property type="match status" value="1"/>
</dbReference>
<dbReference type="Pfam" id="PF13410">
    <property type="entry name" value="GST_C_2"/>
    <property type="match status" value="1"/>
</dbReference>
<organism evidence="2 3">
    <name type="scientific">Variovorax guangxiensis</name>
    <dbReference type="NCBI Taxonomy" id="1775474"/>
    <lineage>
        <taxon>Bacteria</taxon>
        <taxon>Pseudomonadati</taxon>
        <taxon>Pseudomonadota</taxon>
        <taxon>Betaproteobacteria</taxon>
        <taxon>Burkholderiales</taxon>
        <taxon>Comamonadaceae</taxon>
        <taxon>Variovorax</taxon>
    </lineage>
</organism>
<keyword evidence="2" id="KW-0808">Transferase</keyword>
<dbReference type="SUPFAM" id="SSF47616">
    <property type="entry name" value="GST C-terminal domain-like"/>
    <property type="match status" value="1"/>
</dbReference>
<dbReference type="Proteomes" id="UP000319212">
    <property type="component" value="Unassembled WGS sequence"/>
</dbReference>
<sequence length="221" mass="24817">MSLPVLYSFRRCPFAMRARFALLAADCACEWREVLLRDKPAALREASPKATVPVLVEPDGHVIDQSLEIMLWALRQRDPLQWLQLEHGTLAAMLALIDRCDSGFKHDLDRYKYPNRFQGADAGQHRDASMAFLDELDRRIVVAGFLFGARPALADMAIAPFVRQFARVDSAWFDANAAAPLREWLAALTASPLWERAMHKQPPWKPGDPVCVFPVPAPTAP</sequence>
<reference evidence="2 3" key="1">
    <citation type="journal article" date="2019" name="Environ. Microbiol.">
        <title>Species interactions and distinct microbial communities in high Arctic permafrost affected cryosols are associated with the CH4 and CO2 gas fluxes.</title>
        <authorList>
            <person name="Altshuler I."/>
            <person name="Hamel J."/>
            <person name="Turney S."/>
            <person name="Magnuson E."/>
            <person name="Levesque R."/>
            <person name="Greer C."/>
            <person name="Whyte L.G."/>
        </authorList>
    </citation>
    <scope>NUCLEOTIDE SEQUENCE [LARGE SCALE GENOMIC DNA]</scope>
    <source>
        <strain evidence="2 3">S06.C</strain>
    </source>
</reference>
<dbReference type="OrthoDB" id="9813092at2"/>
<feature type="domain" description="GST N-terminal" evidence="1">
    <location>
        <begin position="2"/>
        <end position="81"/>
    </location>
</feature>
<gene>
    <name evidence="2" type="ORF">EAH82_03805</name>
</gene>
<dbReference type="InterPro" id="IPR036282">
    <property type="entry name" value="Glutathione-S-Trfase_C_sf"/>
</dbReference>
<proteinExistence type="predicted"/>
<dbReference type="Gene3D" id="1.20.1050.10">
    <property type="match status" value="1"/>
</dbReference>
<dbReference type="EMBL" id="RCZI01000001">
    <property type="protein sequence ID" value="TPG30608.1"/>
    <property type="molecule type" value="Genomic_DNA"/>
</dbReference>
<evidence type="ECO:0000313" key="3">
    <source>
        <dbReference type="Proteomes" id="UP000319212"/>
    </source>
</evidence>
<dbReference type="GO" id="GO:0016740">
    <property type="term" value="F:transferase activity"/>
    <property type="evidence" value="ECO:0007669"/>
    <property type="project" value="UniProtKB-KW"/>
</dbReference>
<dbReference type="SUPFAM" id="SSF52833">
    <property type="entry name" value="Thioredoxin-like"/>
    <property type="match status" value="1"/>
</dbReference>
<dbReference type="InterPro" id="IPR004045">
    <property type="entry name" value="Glutathione_S-Trfase_N"/>
</dbReference>
<dbReference type="Pfam" id="PF13417">
    <property type="entry name" value="GST_N_3"/>
    <property type="match status" value="1"/>
</dbReference>
<dbReference type="InterPro" id="IPR036249">
    <property type="entry name" value="Thioredoxin-like_sf"/>
</dbReference>
<accession>A0A502DYL8</accession>
<dbReference type="Gene3D" id="3.40.30.10">
    <property type="entry name" value="Glutaredoxin"/>
    <property type="match status" value="1"/>
</dbReference>
<comment type="caution">
    <text evidence="2">The sequence shown here is derived from an EMBL/GenBank/DDBJ whole genome shotgun (WGS) entry which is preliminary data.</text>
</comment>
<protein>
    <submittedName>
        <fullName evidence="2">Glutathione S-transferase</fullName>
    </submittedName>
</protein>
<dbReference type="RefSeq" id="WP_140838723.1">
    <property type="nucleotide sequence ID" value="NZ_RCZI01000001.1"/>
</dbReference>
<name>A0A502DYL8_9BURK</name>